<dbReference type="SUPFAM" id="SSF53474">
    <property type="entry name" value="alpha/beta-Hydrolases"/>
    <property type="match status" value="1"/>
</dbReference>
<feature type="chain" id="PRO_5046262464" description="Esterase" evidence="1">
    <location>
        <begin position="20"/>
        <end position="464"/>
    </location>
</feature>
<evidence type="ECO:0000256" key="1">
    <source>
        <dbReference type="SAM" id="SignalP"/>
    </source>
</evidence>
<evidence type="ECO:0000313" key="3">
    <source>
        <dbReference type="Proteomes" id="UP001444661"/>
    </source>
</evidence>
<dbReference type="InterPro" id="IPR050583">
    <property type="entry name" value="Mycobacterial_A85_antigen"/>
</dbReference>
<sequence>MAPYSAFTALALGASLAAGSVTIRKTGTAPTGYEVDFKYTNASANRILIGGGLQPFTDQFHTTMRSSALYDPKDYKAGDFYIATFPPEDYVWPYEMVPSGDESGEWTFTTPLPSGVYSFAYLVDCDYAPRCTIDTGKLFVDPELPPFRNTEEDQVASTFQVPFDPAFQLTTDATPVDFDYGLSAPEGERGTVKTVNYTSPGSIHPAPDVHDFSIYLPAEYGTVPDKKYPLLYMSHGAGGNGADWENLGRMSAIMDNLIREGHIEPTVVVMPSFYNLDDSLPKFVYGDATNRAPPPSAQHVRENYVEYLFPWVESHYDVCDEPKCRAFSGLSLGGRLTYEMYVNATDLFAYYGFFSPAASPPFIDAAAVEANPGLAEKGLFVGYGLYDSVFDLARGLQGAFDGLDFEYISRVAPLWQPLLADVAGQPLVVRCHGALEAHPLYPRDWTMKFFGGHDRMKAPRGNNT</sequence>
<dbReference type="PANTHER" id="PTHR48098:SF1">
    <property type="entry name" value="DIACYLGLYCEROL ACYLTRANSFERASE_MYCOLYLTRANSFERASE AG85A"/>
    <property type="match status" value="1"/>
</dbReference>
<dbReference type="Pfam" id="PF00756">
    <property type="entry name" value="Esterase"/>
    <property type="match status" value="1"/>
</dbReference>
<comment type="caution">
    <text evidence="2">The sequence shown here is derived from an EMBL/GenBank/DDBJ whole genome shotgun (WGS) entry which is preliminary data.</text>
</comment>
<name>A0ABR1SXA0_9PEZI</name>
<dbReference type="InterPro" id="IPR000801">
    <property type="entry name" value="Esterase-like"/>
</dbReference>
<reference evidence="2 3" key="1">
    <citation type="submission" date="2023-01" db="EMBL/GenBank/DDBJ databases">
        <title>Analysis of 21 Apiospora genomes using comparative genomics revels a genus with tremendous synthesis potential of carbohydrate active enzymes and secondary metabolites.</title>
        <authorList>
            <person name="Sorensen T."/>
        </authorList>
    </citation>
    <scope>NUCLEOTIDE SEQUENCE [LARGE SCALE GENOMIC DNA]</scope>
    <source>
        <strain evidence="2 3">CBS 33761</strain>
    </source>
</reference>
<dbReference type="Gene3D" id="3.40.50.1820">
    <property type="entry name" value="alpha/beta hydrolase"/>
    <property type="match status" value="1"/>
</dbReference>
<proteinExistence type="predicted"/>
<accession>A0ABR1SXA0</accession>
<dbReference type="InterPro" id="IPR029058">
    <property type="entry name" value="AB_hydrolase_fold"/>
</dbReference>
<dbReference type="EMBL" id="JAQQWK010000006">
    <property type="protein sequence ID" value="KAK8038954.1"/>
    <property type="molecule type" value="Genomic_DNA"/>
</dbReference>
<feature type="signal peptide" evidence="1">
    <location>
        <begin position="1"/>
        <end position="19"/>
    </location>
</feature>
<protein>
    <recommendedName>
        <fullName evidence="4">Esterase</fullName>
    </recommendedName>
</protein>
<evidence type="ECO:0000313" key="2">
    <source>
        <dbReference type="EMBL" id="KAK8038954.1"/>
    </source>
</evidence>
<dbReference type="Proteomes" id="UP001444661">
    <property type="component" value="Unassembled WGS sequence"/>
</dbReference>
<organism evidence="2 3">
    <name type="scientific">Apiospora rasikravindrae</name>
    <dbReference type="NCBI Taxonomy" id="990691"/>
    <lineage>
        <taxon>Eukaryota</taxon>
        <taxon>Fungi</taxon>
        <taxon>Dikarya</taxon>
        <taxon>Ascomycota</taxon>
        <taxon>Pezizomycotina</taxon>
        <taxon>Sordariomycetes</taxon>
        <taxon>Xylariomycetidae</taxon>
        <taxon>Amphisphaeriales</taxon>
        <taxon>Apiosporaceae</taxon>
        <taxon>Apiospora</taxon>
    </lineage>
</organism>
<evidence type="ECO:0008006" key="4">
    <source>
        <dbReference type="Google" id="ProtNLM"/>
    </source>
</evidence>
<gene>
    <name evidence="2" type="ORF">PG993_007365</name>
</gene>
<keyword evidence="1" id="KW-0732">Signal</keyword>
<keyword evidence="3" id="KW-1185">Reference proteome</keyword>
<dbReference type="PANTHER" id="PTHR48098">
    <property type="entry name" value="ENTEROCHELIN ESTERASE-RELATED"/>
    <property type="match status" value="1"/>
</dbReference>